<dbReference type="EMBL" id="JAYMYS010000004">
    <property type="protein sequence ID" value="KAK7396954.1"/>
    <property type="molecule type" value="Genomic_DNA"/>
</dbReference>
<name>A0AAN9SHV9_PSOTE</name>
<accession>A0AAN9SHV9</accession>
<evidence type="ECO:0000313" key="2">
    <source>
        <dbReference type="Proteomes" id="UP001386955"/>
    </source>
</evidence>
<dbReference type="Proteomes" id="UP001386955">
    <property type="component" value="Unassembled WGS sequence"/>
</dbReference>
<organism evidence="1 2">
    <name type="scientific">Psophocarpus tetragonolobus</name>
    <name type="common">Winged bean</name>
    <name type="synonym">Dolichos tetragonolobus</name>
    <dbReference type="NCBI Taxonomy" id="3891"/>
    <lineage>
        <taxon>Eukaryota</taxon>
        <taxon>Viridiplantae</taxon>
        <taxon>Streptophyta</taxon>
        <taxon>Embryophyta</taxon>
        <taxon>Tracheophyta</taxon>
        <taxon>Spermatophyta</taxon>
        <taxon>Magnoliopsida</taxon>
        <taxon>eudicotyledons</taxon>
        <taxon>Gunneridae</taxon>
        <taxon>Pentapetalae</taxon>
        <taxon>rosids</taxon>
        <taxon>fabids</taxon>
        <taxon>Fabales</taxon>
        <taxon>Fabaceae</taxon>
        <taxon>Papilionoideae</taxon>
        <taxon>50 kb inversion clade</taxon>
        <taxon>NPAAA clade</taxon>
        <taxon>indigoferoid/millettioid clade</taxon>
        <taxon>Phaseoleae</taxon>
        <taxon>Psophocarpus</taxon>
    </lineage>
</organism>
<gene>
    <name evidence="1" type="ORF">VNO78_18117</name>
</gene>
<evidence type="ECO:0000313" key="1">
    <source>
        <dbReference type="EMBL" id="KAK7396954.1"/>
    </source>
</evidence>
<protein>
    <submittedName>
        <fullName evidence="1">Uncharacterized protein</fullName>
    </submittedName>
</protein>
<comment type="caution">
    <text evidence="1">The sequence shown here is derived from an EMBL/GenBank/DDBJ whole genome shotgun (WGS) entry which is preliminary data.</text>
</comment>
<keyword evidence="2" id="KW-1185">Reference proteome</keyword>
<proteinExistence type="predicted"/>
<reference evidence="1 2" key="1">
    <citation type="submission" date="2024-01" db="EMBL/GenBank/DDBJ databases">
        <title>The genomes of 5 underutilized Papilionoideae crops provide insights into root nodulation and disease resistanc.</title>
        <authorList>
            <person name="Jiang F."/>
        </authorList>
    </citation>
    <scope>NUCLEOTIDE SEQUENCE [LARGE SCALE GENOMIC DNA]</scope>
    <source>
        <strain evidence="1">DUOXIRENSHENG_FW03</strain>
        <tissue evidence="1">Leaves</tissue>
    </source>
</reference>
<sequence length="92" mass="10585">MADVASKRSGARFLVQIAQQLLRWTWLGLHETAATNVPLISKYQLLSTPLKSTDHLQHTCATSMFQSDIFFSRFRYGWNRLTLSPLLRTTPF</sequence>
<dbReference type="AlphaFoldDB" id="A0AAN9SHV9"/>